<organism evidence="5 6">
    <name type="scientific">Pelagomonas calceolata</name>
    <dbReference type="NCBI Taxonomy" id="35677"/>
    <lineage>
        <taxon>Eukaryota</taxon>
        <taxon>Sar</taxon>
        <taxon>Stramenopiles</taxon>
        <taxon>Ochrophyta</taxon>
        <taxon>Pelagophyceae</taxon>
        <taxon>Pelagomonadales</taxon>
        <taxon>Pelagomonadaceae</taxon>
        <taxon>Pelagomonas</taxon>
    </lineage>
</organism>
<sequence length="333" mass="35555">MRKWVLGGCLCVASTSNNPCDEAVAAAKVIDVHAAQKHLAVAREHDLPCVADVGAWALRVAQAGQRAVEQGDARRAPPLLGAAWALAPIDESLTAKYITALGFADAPERTAKDALPDRAARVLDDAMARGVWRDPLQRPGEFDAALPSLGGWPEASPPVRACIADLERAYAENGAAFRAEALALLEARGYEAHEGLQDPAKPKWSYADVDDSTLEVSRPTIDRAVAAVRRTCGLQAAGISRLEPGSAIRPHTGPTNRRWTLHLGLVVDAADVERLTLTVAGTARAGAWVQGKVVLFDDSYEHDVVHAGARDRVVLDLSVDHPSFFLRGGRGEL</sequence>
<dbReference type="Proteomes" id="UP000789595">
    <property type="component" value="Unassembled WGS sequence"/>
</dbReference>
<evidence type="ECO:0000256" key="1">
    <source>
        <dbReference type="ARBA" id="ARBA00007730"/>
    </source>
</evidence>
<dbReference type="GO" id="GO:0016020">
    <property type="term" value="C:membrane"/>
    <property type="evidence" value="ECO:0007669"/>
    <property type="project" value="TreeGrafter"/>
</dbReference>
<proteinExistence type="inferred from homology"/>
<protein>
    <recommendedName>
        <fullName evidence="4">Aspartyl/asparaginy/proline hydroxylase domain-containing protein</fullName>
    </recommendedName>
</protein>
<dbReference type="Pfam" id="PF05118">
    <property type="entry name" value="Asp_Arg_Hydrox"/>
    <property type="match status" value="1"/>
</dbReference>
<evidence type="ECO:0000313" key="5">
    <source>
        <dbReference type="EMBL" id="CAH0367862.1"/>
    </source>
</evidence>
<dbReference type="GO" id="GO:0051213">
    <property type="term" value="F:dioxygenase activity"/>
    <property type="evidence" value="ECO:0007669"/>
    <property type="project" value="UniProtKB-KW"/>
</dbReference>
<dbReference type="OrthoDB" id="438431at2759"/>
<dbReference type="PANTHER" id="PTHR46332">
    <property type="entry name" value="ASPARTATE BETA-HYDROXYLASE DOMAIN-CONTAINING PROTEIN 2"/>
    <property type="match status" value="1"/>
</dbReference>
<dbReference type="AlphaFoldDB" id="A0A8J2SJ59"/>
<keyword evidence="3" id="KW-0560">Oxidoreductase</keyword>
<keyword evidence="2" id="KW-0223">Dioxygenase</keyword>
<evidence type="ECO:0000259" key="4">
    <source>
        <dbReference type="Pfam" id="PF05118"/>
    </source>
</evidence>
<dbReference type="InterPro" id="IPR007803">
    <property type="entry name" value="Asp/Arg/Pro-Hydrxlase"/>
</dbReference>
<feature type="domain" description="Aspartyl/asparaginy/proline hydroxylase" evidence="4">
    <location>
        <begin position="224"/>
        <end position="322"/>
    </location>
</feature>
<evidence type="ECO:0000313" key="6">
    <source>
        <dbReference type="Proteomes" id="UP000789595"/>
    </source>
</evidence>
<keyword evidence="6" id="KW-1185">Reference proteome</keyword>
<dbReference type="Gene3D" id="2.60.120.330">
    <property type="entry name" value="B-lactam Antibiotic, Isopenicillin N Synthase, Chain"/>
    <property type="match status" value="1"/>
</dbReference>
<accession>A0A8J2SJ59</accession>
<evidence type="ECO:0000256" key="2">
    <source>
        <dbReference type="ARBA" id="ARBA00022964"/>
    </source>
</evidence>
<reference evidence="5" key="1">
    <citation type="submission" date="2021-11" db="EMBL/GenBank/DDBJ databases">
        <authorList>
            <consortium name="Genoscope - CEA"/>
            <person name="William W."/>
        </authorList>
    </citation>
    <scope>NUCLEOTIDE SEQUENCE</scope>
</reference>
<evidence type="ECO:0000256" key="3">
    <source>
        <dbReference type="ARBA" id="ARBA00023002"/>
    </source>
</evidence>
<dbReference type="PANTHER" id="PTHR46332:SF5">
    <property type="entry name" value="ASPARTATE BETA-HYDROXYLASE DOMAIN CONTAINING 2"/>
    <property type="match status" value="1"/>
</dbReference>
<gene>
    <name evidence="5" type="ORF">PECAL_2P09010</name>
</gene>
<dbReference type="EMBL" id="CAKKNE010000002">
    <property type="protein sequence ID" value="CAH0367862.1"/>
    <property type="molecule type" value="Genomic_DNA"/>
</dbReference>
<dbReference type="InterPro" id="IPR051821">
    <property type="entry name" value="Asp/Asn_beta-hydroxylase"/>
</dbReference>
<name>A0A8J2SJ59_9STRA</name>
<dbReference type="InterPro" id="IPR027443">
    <property type="entry name" value="IPNS-like_sf"/>
</dbReference>
<comment type="caution">
    <text evidence="5">The sequence shown here is derived from an EMBL/GenBank/DDBJ whole genome shotgun (WGS) entry which is preliminary data.</text>
</comment>
<comment type="similarity">
    <text evidence="1">Belongs to the aspartyl/asparaginyl beta-hydroxylase family.</text>
</comment>
<dbReference type="SUPFAM" id="SSF51197">
    <property type="entry name" value="Clavaminate synthase-like"/>
    <property type="match status" value="1"/>
</dbReference>